<proteinExistence type="predicted"/>
<feature type="repeat" description="RCC1" evidence="1">
    <location>
        <begin position="235"/>
        <end position="293"/>
    </location>
</feature>
<evidence type="ECO:0000313" key="2">
    <source>
        <dbReference type="EnsemblMetazoa" id="XP_003426495"/>
    </source>
</evidence>
<sequence length="346" mass="38441">MAKIYYTGLSTSKFICDDESDDSTNLVVNDQFIPVPWEDVTDIEIGWDYFLIWKNNKVHIVGKIVGEKCEKVIQSLRIPDCANTNFKQAIAGSENVTVLTDDQDIWIHNMYNGNWKKVPNFISTADEDKKECVVKIAQGRCTVALTNLGQVFNIPISLNDPESLIFIDVACGYDHTLLLAKDGGVYSVGMGTRGQLGHGDLEDCDEPKLIEALAGLKIVQISSGGWHSAVVTDQGDLYTWGWNNQGQLGHPDVENVVAVPKIVDFIDETEETVEINIKKAQCGSAFTICMTDSDKLWGCGSNKYGQLGLPREAFTSVKKFVAIKLPNIEKPIRDFKCREWGSCIYT</sequence>
<evidence type="ECO:0000313" key="3">
    <source>
        <dbReference type="Proteomes" id="UP000002358"/>
    </source>
</evidence>
<dbReference type="PANTHER" id="PTHR46849:SF1">
    <property type="entry name" value="RCC1 DOMAIN-CONTAINING PROTEIN 1"/>
    <property type="match status" value="1"/>
</dbReference>
<dbReference type="KEGG" id="nvi:100677860"/>
<dbReference type="PRINTS" id="PR00633">
    <property type="entry name" value="RCCNDNSATION"/>
</dbReference>
<dbReference type="Pfam" id="PF00415">
    <property type="entry name" value="RCC1"/>
    <property type="match status" value="2"/>
</dbReference>
<dbReference type="EnsemblMetazoa" id="XM_031931240">
    <property type="protein sequence ID" value="XP_031787100"/>
    <property type="gene ID" value="LOC100677860"/>
</dbReference>
<accession>A0A7M7GE16</accession>
<dbReference type="OrthoDB" id="5370059at2759"/>
<dbReference type="PROSITE" id="PS50012">
    <property type="entry name" value="RCC1_3"/>
    <property type="match status" value="2"/>
</dbReference>
<dbReference type="SUPFAM" id="SSF50985">
    <property type="entry name" value="RCC1/BLIP-II"/>
    <property type="match status" value="1"/>
</dbReference>
<dbReference type="Gene3D" id="2.130.10.30">
    <property type="entry name" value="Regulator of chromosome condensation 1/beta-lactamase-inhibitor protein II"/>
    <property type="match status" value="1"/>
</dbReference>
<name>A0A7M7GE16_NASVI</name>
<dbReference type="Proteomes" id="UP000002358">
    <property type="component" value="Chromosome 5"/>
</dbReference>
<dbReference type="PANTHER" id="PTHR46849">
    <property type="entry name" value="RCC1 DOMAIN-CONTAINING PROTEIN 1"/>
    <property type="match status" value="1"/>
</dbReference>
<dbReference type="InterPro" id="IPR000408">
    <property type="entry name" value="Reg_chr_condens"/>
</dbReference>
<dbReference type="SMR" id="A0A7M7GE16"/>
<dbReference type="PROSITE" id="PS00626">
    <property type="entry name" value="RCC1_2"/>
    <property type="match status" value="2"/>
</dbReference>
<dbReference type="FunCoup" id="A0A7M7GE16">
    <property type="interactions" value="218"/>
</dbReference>
<gene>
    <name evidence="2" type="primary">100677860</name>
</gene>
<feature type="repeat" description="RCC1" evidence="1">
    <location>
        <begin position="183"/>
        <end position="234"/>
    </location>
</feature>
<dbReference type="InParanoid" id="A0A7M7GE16"/>
<reference evidence="2" key="1">
    <citation type="submission" date="2021-01" db="UniProtKB">
        <authorList>
            <consortium name="EnsemblMetazoa"/>
        </authorList>
    </citation>
    <scope>IDENTIFICATION</scope>
</reference>
<evidence type="ECO:0000256" key="1">
    <source>
        <dbReference type="PROSITE-ProRule" id="PRU00235"/>
    </source>
</evidence>
<dbReference type="AlphaFoldDB" id="A0A7M7GE16"/>
<protein>
    <submittedName>
        <fullName evidence="2">Uncharacterized protein</fullName>
    </submittedName>
</protein>
<dbReference type="InterPro" id="IPR052830">
    <property type="entry name" value="RCC1_domain-containing"/>
</dbReference>
<dbReference type="InterPro" id="IPR009091">
    <property type="entry name" value="RCC1/BLIP-II"/>
</dbReference>
<dbReference type="OMA" id="YYAGFNT"/>
<keyword evidence="3" id="KW-1185">Reference proteome</keyword>
<organism evidence="2 3">
    <name type="scientific">Nasonia vitripennis</name>
    <name type="common">Parasitic wasp</name>
    <dbReference type="NCBI Taxonomy" id="7425"/>
    <lineage>
        <taxon>Eukaryota</taxon>
        <taxon>Metazoa</taxon>
        <taxon>Ecdysozoa</taxon>
        <taxon>Arthropoda</taxon>
        <taxon>Hexapoda</taxon>
        <taxon>Insecta</taxon>
        <taxon>Pterygota</taxon>
        <taxon>Neoptera</taxon>
        <taxon>Endopterygota</taxon>
        <taxon>Hymenoptera</taxon>
        <taxon>Apocrita</taxon>
        <taxon>Proctotrupomorpha</taxon>
        <taxon>Chalcidoidea</taxon>
        <taxon>Pteromalidae</taxon>
        <taxon>Pteromalinae</taxon>
        <taxon>Nasonia</taxon>
    </lineage>
</organism>
<dbReference type="EnsemblMetazoa" id="XM_003426447">
    <property type="protein sequence ID" value="XP_003426495"/>
    <property type="gene ID" value="LOC100677860"/>
</dbReference>